<dbReference type="Gramene" id="evm.model.08.703">
    <property type="protein sequence ID" value="cds.evm.model.08.703"/>
    <property type="gene ID" value="evm.TU.08.703"/>
</dbReference>
<evidence type="ECO:0000256" key="1">
    <source>
        <dbReference type="SAM" id="MobiDB-lite"/>
    </source>
</evidence>
<keyword evidence="3" id="KW-1185">Reference proteome</keyword>
<dbReference type="AlphaFoldDB" id="A0A803QC39"/>
<dbReference type="Proteomes" id="UP000596661">
    <property type="component" value="Chromosome 8"/>
</dbReference>
<dbReference type="EnsemblPlants" id="evm.model.08.703">
    <property type="protein sequence ID" value="cds.evm.model.08.703"/>
    <property type="gene ID" value="evm.TU.08.703"/>
</dbReference>
<organism evidence="2 3">
    <name type="scientific">Cannabis sativa</name>
    <name type="common">Hemp</name>
    <name type="synonym">Marijuana</name>
    <dbReference type="NCBI Taxonomy" id="3483"/>
    <lineage>
        <taxon>Eukaryota</taxon>
        <taxon>Viridiplantae</taxon>
        <taxon>Streptophyta</taxon>
        <taxon>Embryophyta</taxon>
        <taxon>Tracheophyta</taxon>
        <taxon>Spermatophyta</taxon>
        <taxon>Magnoliopsida</taxon>
        <taxon>eudicotyledons</taxon>
        <taxon>Gunneridae</taxon>
        <taxon>Pentapetalae</taxon>
        <taxon>rosids</taxon>
        <taxon>fabids</taxon>
        <taxon>Rosales</taxon>
        <taxon>Cannabaceae</taxon>
        <taxon>Cannabis</taxon>
    </lineage>
</organism>
<feature type="region of interest" description="Disordered" evidence="1">
    <location>
        <begin position="115"/>
        <end position="156"/>
    </location>
</feature>
<reference evidence="2" key="2">
    <citation type="submission" date="2021-03" db="UniProtKB">
        <authorList>
            <consortium name="EnsemblPlants"/>
        </authorList>
    </citation>
    <scope>IDENTIFICATION</scope>
</reference>
<protein>
    <submittedName>
        <fullName evidence="2">Uncharacterized protein</fullName>
    </submittedName>
</protein>
<accession>A0A803QC39</accession>
<dbReference type="EMBL" id="UZAU01000690">
    <property type="status" value="NOT_ANNOTATED_CDS"/>
    <property type="molecule type" value="Genomic_DNA"/>
</dbReference>
<evidence type="ECO:0000313" key="3">
    <source>
        <dbReference type="Proteomes" id="UP000596661"/>
    </source>
</evidence>
<sequence>MWLTDTIDTEVTKISGYVEDYYFVKGMNTKHTSFQHIPPYCRPLFTLGLREMAQEILQLPLDDWNISLLPLRPILSRTRSTHLIRDKGSSSYVSEDAVRLGKEVIPPTEVYEEAVSNVNPPAKKNSKSQSTVALSKGSKGGSTDGPGLAKPLATPTILNLETKKGKEMLQF</sequence>
<evidence type="ECO:0000313" key="2">
    <source>
        <dbReference type="EnsemblPlants" id="cds.evm.model.08.703"/>
    </source>
</evidence>
<name>A0A803QC39_CANSA</name>
<proteinExistence type="predicted"/>
<reference evidence="2" key="1">
    <citation type="submission" date="2018-11" db="EMBL/GenBank/DDBJ databases">
        <authorList>
            <person name="Grassa J C."/>
        </authorList>
    </citation>
    <scope>NUCLEOTIDE SEQUENCE [LARGE SCALE GENOMIC DNA]</scope>
</reference>